<dbReference type="Pfam" id="PF01425">
    <property type="entry name" value="Amidase"/>
    <property type="match status" value="1"/>
</dbReference>
<dbReference type="InterPro" id="IPR023631">
    <property type="entry name" value="Amidase_dom"/>
</dbReference>
<name>A0ABV4H180_9ACTN</name>
<dbReference type="PROSITE" id="PS00571">
    <property type="entry name" value="AMIDASES"/>
    <property type="match status" value="1"/>
</dbReference>
<dbReference type="EMBL" id="JBGFTU010000011">
    <property type="protein sequence ID" value="MEZ0165323.1"/>
    <property type="molecule type" value="Genomic_DNA"/>
</dbReference>
<dbReference type="Proteomes" id="UP001565927">
    <property type="component" value="Unassembled WGS sequence"/>
</dbReference>
<accession>A0ABV4H180</accession>
<gene>
    <name evidence="3" type="ORF">AB2L27_11195</name>
</gene>
<dbReference type="InterPro" id="IPR020556">
    <property type="entry name" value="Amidase_CS"/>
</dbReference>
<comment type="caution">
    <text evidence="3">The sequence shown here is derived from an EMBL/GenBank/DDBJ whole genome shotgun (WGS) entry which is preliminary data.</text>
</comment>
<keyword evidence="4" id="KW-1185">Reference proteome</keyword>
<sequence length="523" mass="52925">MTVAAPSEPPRDEAGLLAALTRYERALMADDVAVLDELFAPGPATLRAEGTGVLVGSGHIAAFRAVRGGAPARWLRRVHVRWTGPDAAHVVAESEREHGAGVQTQWWRRDEDGWRVHAAHVSGGPVAAPVDPGAADDPATWRVRGAPLVAGAGSGPLAGVRVAVKDLVAVAGQRVGGGVPAWLEQAPVEAAHAPALQRLLDAGAEVAGIAQTDELAFSLTGVNEHSGTPVNPRAPGRVPGGSSSGSAAAVAAGTADLGLGTDTAGSLRVPGSYCGLYAWRPTHGAVPVEGVLPLAPDFDTVGLLARDGATLRRAGTALLAAPGDRARPEVLLRSRTLLELASPETALAVEAALAALAVATGLPVRDVDVPADAPAAWTAAFRTVQAAQAWASHGAFLRAHPGVVSPSVAARFGAGEAVGAEELTTARDVVARTRAWLDDLLAQGWLCLPSTSTPAPSREAGPDGFEAARAGTLQLTTLASQCGVPALGLPWGRVGDLPVGLCVLAPRGADAGLLALLDGLGPA</sequence>
<evidence type="ECO:0000313" key="4">
    <source>
        <dbReference type="Proteomes" id="UP001565927"/>
    </source>
</evidence>
<evidence type="ECO:0000259" key="2">
    <source>
        <dbReference type="Pfam" id="PF01425"/>
    </source>
</evidence>
<evidence type="ECO:0000313" key="3">
    <source>
        <dbReference type="EMBL" id="MEZ0165323.1"/>
    </source>
</evidence>
<dbReference type="InterPro" id="IPR024507">
    <property type="entry name" value="AtzH-like"/>
</dbReference>
<reference evidence="3 4" key="1">
    <citation type="submission" date="2024-07" db="EMBL/GenBank/DDBJ databases">
        <authorList>
            <person name="Thanompreechachai J."/>
            <person name="Duangmal K."/>
        </authorList>
    </citation>
    <scope>NUCLEOTIDE SEQUENCE [LARGE SCALE GENOMIC DNA]</scope>
    <source>
        <strain evidence="3 4">LSe6-4</strain>
    </source>
</reference>
<protein>
    <submittedName>
        <fullName evidence="3">AtzH-like domain-containing protein</fullName>
    </submittedName>
</protein>
<dbReference type="RefSeq" id="WP_370441547.1">
    <property type="nucleotide sequence ID" value="NZ_JBGFTU010000011.1"/>
</dbReference>
<dbReference type="SUPFAM" id="SSF75304">
    <property type="entry name" value="Amidase signature (AS) enzymes"/>
    <property type="match status" value="1"/>
</dbReference>
<dbReference type="PANTHER" id="PTHR46310:SF7">
    <property type="entry name" value="AMIDASE 1"/>
    <property type="match status" value="1"/>
</dbReference>
<dbReference type="InterPro" id="IPR036928">
    <property type="entry name" value="AS_sf"/>
</dbReference>
<proteinExistence type="predicted"/>
<organism evidence="3 4">
    <name type="scientific">Kineococcus halophytocola</name>
    <dbReference type="NCBI Taxonomy" id="3234027"/>
    <lineage>
        <taxon>Bacteria</taxon>
        <taxon>Bacillati</taxon>
        <taxon>Actinomycetota</taxon>
        <taxon>Actinomycetes</taxon>
        <taxon>Kineosporiales</taxon>
        <taxon>Kineosporiaceae</taxon>
        <taxon>Kineococcus</taxon>
    </lineage>
</organism>
<dbReference type="PANTHER" id="PTHR46310">
    <property type="entry name" value="AMIDASE 1"/>
    <property type="match status" value="1"/>
</dbReference>
<dbReference type="Gene3D" id="3.90.1300.10">
    <property type="entry name" value="Amidase signature (AS) domain"/>
    <property type="match status" value="1"/>
</dbReference>
<dbReference type="Pfam" id="PF11533">
    <property type="entry name" value="AtzH-like"/>
    <property type="match status" value="1"/>
</dbReference>
<feature type="domain" description="Amidase" evidence="2">
    <location>
        <begin position="152"/>
        <end position="307"/>
    </location>
</feature>
<feature type="region of interest" description="Disordered" evidence="1">
    <location>
        <begin position="223"/>
        <end position="245"/>
    </location>
</feature>
<dbReference type="Gene3D" id="3.10.450.50">
    <property type="match status" value="1"/>
</dbReference>
<evidence type="ECO:0000256" key="1">
    <source>
        <dbReference type="SAM" id="MobiDB-lite"/>
    </source>
</evidence>
<dbReference type="InterPro" id="IPR032710">
    <property type="entry name" value="NTF2-like_dom_sf"/>
</dbReference>
<dbReference type="SUPFAM" id="SSF54427">
    <property type="entry name" value="NTF2-like"/>
    <property type="match status" value="1"/>
</dbReference>